<proteinExistence type="predicted"/>
<name>A0A7I8LE98_SPIIN</name>
<evidence type="ECO:0000313" key="2">
    <source>
        <dbReference type="Proteomes" id="UP000663760"/>
    </source>
</evidence>
<dbReference type="OrthoDB" id="1303672at2759"/>
<gene>
    <name evidence="1" type="ORF">SI8410_15019019</name>
</gene>
<dbReference type="Proteomes" id="UP000663760">
    <property type="component" value="Chromosome 15"/>
</dbReference>
<dbReference type="AlphaFoldDB" id="A0A7I8LE98"/>
<keyword evidence="2" id="KW-1185">Reference proteome</keyword>
<dbReference type="EMBL" id="LR746278">
    <property type="protein sequence ID" value="CAA7408341.1"/>
    <property type="molecule type" value="Genomic_DNA"/>
</dbReference>
<reference evidence="1" key="1">
    <citation type="submission" date="2020-02" db="EMBL/GenBank/DDBJ databases">
        <authorList>
            <person name="Scholz U."/>
            <person name="Mascher M."/>
            <person name="Fiebig A."/>
        </authorList>
    </citation>
    <scope>NUCLEOTIDE SEQUENCE</scope>
</reference>
<organism evidence="1 2">
    <name type="scientific">Spirodela intermedia</name>
    <name type="common">Intermediate duckweed</name>
    <dbReference type="NCBI Taxonomy" id="51605"/>
    <lineage>
        <taxon>Eukaryota</taxon>
        <taxon>Viridiplantae</taxon>
        <taxon>Streptophyta</taxon>
        <taxon>Embryophyta</taxon>
        <taxon>Tracheophyta</taxon>
        <taxon>Spermatophyta</taxon>
        <taxon>Magnoliopsida</taxon>
        <taxon>Liliopsida</taxon>
        <taxon>Araceae</taxon>
        <taxon>Lemnoideae</taxon>
        <taxon>Spirodela</taxon>
    </lineage>
</organism>
<accession>A0A7I8LE98</accession>
<protein>
    <submittedName>
        <fullName evidence="1">Uncharacterized protein</fullName>
    </submittedName>
</protein>
<sequence>MNHFSNLLQIESQNHKHKLLDVISKCINEDDNEALSRLPNNNEIKKTIFNMRKDTALRPDEIGVRFYTEC</sequence>
<evidence type="ECO:0000313" key="1">
    <source>
        <dbReference type="EMBL" id="CAA7408341.1"/>
    </source>
</evidence>